<keyword evidence="2" id="KW-1185">Reference proteome</keyword>
<protein>
    <submittedName>
        <fullName evidence="1">Putative minor coat protein</fullName>
    </submittedName>
</protein>
<dbReference type="EMBL" id="HM064452">
    <property type="protein sequence ID" value="ADQ27587.1"/>
    <property type="molecule type" value="Genomic_DNA"/>
</dbReference>
<keyword evidence="1" id="KW-0946">Virion</keyword>
<keyword evidence="1" id="KW-0167">Capsid protein</keyword>
<proteinExistence type="predicted"/>
<dbReference type="GO" id="GO:0019028">
    <property type="term" value="C:viral capsid"/>
    <property type="evidence" value="ECO:0007669"/>
    <property type="project" value="UniProtKB-KW"/>
</dbReference>
<dbReference type="Proteomes" id="UP000008733">
    <property type="component" value="Segment"/>
</dbReference>
<evidence type="ECO:0000313" key="1">
    <source>
        <dbReference type="EMBL" id="ADQ27587.1"/>
    </source>
</evidence>
<accession>E5F069</accession>
<organism evidence="1 2">
    <name type="scientific">Ralstonia phage PE226</name>
    <dbReference type="NCBI Taxonomy" id="926543"/>
    <lineage>
        <taxon>Viruses</taxon>
        <taxon>Monodnaviria</taxon>
        <taxon>Loebvirae</taxon>
        <taxon>Hofneiviricota</taxon>
        <taxon>Faserviricetes</taxon>
        <taxon>Tubulavirales</taxon>
        <taxon>Inoviridae</taxon>
        <taxon>Parhipatevirus</taxon>
        <taxon>Parhipatevirus PE226</taxon>
    </lineage>
</organism>
<dbReference type="KEGG" id="vg:10358588"/>
<sequence length="90" mass="10549">MYIALCIVALMLVLMVQWAMRFQPEQFWAAVAKEPRSAWDQHLKWLRSDFMHALRMRDEAYLAFDGEGLEYADEWLRADLDALGGLAKAW</sequence>
<dbReference type="RefSeq" id="YP_004327581.1">
    <property type="nucleotide sequence ID" value="NC_015297.1"/>
</dbReference>
<evidence type="ECO:0000313" key="2">
    <source>
        <dbReference type="Proteomes" id="UP000008733"/>
    </source>
</evidence>
<name>E5F069_9VIRU</name>
<dbReference type="OrthoDB" id="21873at10239"/>
<reference evidence="1 2" key="1">
    <citation type="journal article" date="2011" name="J. Appl. Microbiol.">
        <title>Characterization of filamentous bacteriophage PE226 infecting Ralstonia solanacearum strains.</title>
        <authorList>
            <person name="Murugaiyan S."/>
            <person name="Bae J.Y."/>
            <person name="Wu J."/>
            <person name="Lee S.D."/>
            <person name="Um H.Y."/>
            <person name="Choi H.K."/>
            <person name="Chung E."/>
            <person name="Lee J.H."/>
            <person name="Lee S.W."/>
        </authorList>
    </citation>
    <scope>NUCLEOTIDE SEQUENCE [LARGE SCALE GENOMIC DNA]</scope>
    <source>
        <strain evidence="1">PE226</strain>
    </source>
</reference>
<dbReference type="GeneID" id="10358588"/>